<evidence type="ECO:0000313" key="2">
    <source>
        <dbReference type="Proteomes" id="UP001396334"/>
    </source>
</evidence>
<sequence length="210" mass="23132">MSLTANLLGPPSSFDLVIPGGRPPDIILVIPEGIVRERSVSPTSFGDASSGEGGRVRFEAPLSANPITGMRFASLRLEDMDDEQVQDGNRVNLVHEGEVAAPRIGNDEFAKQGLPHTVSKNATHKLSNPDRKGRAAKKRKKFIVCFPVSLLEDNISNFVDRVGVWNKATFGHIGDKKRRLQARLHGIDRTLMRYQSVSLKRLASKLKLDL</sequence>
<organism evidence="1 2">
    <name type="scientific">Hibiscus sabdariffa</name>
    <name type="common">roselle</name>
    <dbReference type="NCBI Taxonomy" id="183260"/>
    <lineage>
        <taxon>Eukaryota</taxon>
        <taxon>Viridiplantae</taxon>
        <taxon>Streptophyta</taxon>
        <taxon>Embryophyta</taxon>
        <taxon>Tracheophyta</taxon>
        <taxon>Spermatophyta</taxon>
        <taxon>Magnoliopsida</taxon>
        <taxon>eudicotyledons</taxon>
        <taxon>Gunneridae</taxon>
        <taxon>Pentapetalae</taxon>
        <taxon>rosids</taxon>
        <taxon>malvids</taxon>
        <taxon>Malvales</taxon>
        <taxon>Malvaceae</taxon>
        <taxon>Malvoideae</taxon>
        <taxon>Hibiscus</taxon>
    </lineage>
</organism>
<evidence type="ECO:0000313" key="1">
    <source>
        <dbReference type="EMBL" id="KAK9005845.1"/>
    </source>
</evidence>
<gene>
    <name evidence="1" type="ORF">V6N11_043265</name>
</gene>
<protein>
    <submittedName>
        <fullName evidence="1">Uncharacterized protein</fullName>
    </submittedName>
</protein>
<comment type="caution">
    <text evidence="1">The sequence shown here is derived from an EMBL/GenBank/DDBJ whole genome shotgun (WGS) entry which is preliminary data.</text>
</comment>
<keyword evidence="2" id="KW-1185">Reference proteome</keyword>
<name>A0ABR2QYS4_9ROSI</name>
<dbReference type="Proteomes" id="UP001396334">
    <property type="component" value="Unassembled WGS sequence"/>
</dbReference>
<dbReference type="EMBL" id="JBBPBN010000030">
    <property type="protein sequence ID" value="KAK9005845.1"/>
    <property type="molecule type" value="Genomic_DNA"/>
</dbReference>
<accession>A0ABR2QYS4</accession>
<proteinExistence type="predicted"/>
<reference evidence="1 2" key="1">
    <citation type="journal article" date="2024" name="G3 (Bethesda)">
        <title>Genome assembly of Hibiscus sabdariffa L. provides insights into metabolisms of medicinal natural products.</title>
        <authorList>
            <person name="Kim T."/>
        </authorList>
    </citation>
    <scope>NUCLEOTIDE SEQUENCE [LARGE SCALE GENOMIC DNA]</scope>
    <source>
        <strain evidence="1">TK-2024</strain>
        <tissue evidence="1">Old leaves</tissue>
    </source>
</reference>